<dbReference type="Gene3D" id="3.40.50.300">
    <property type="entry name" value="P-loop containing nucleotide triphosphate hydrolases"/>
    <property type="match status" value="1"/>
</dbReference>
<dbReference type="RefSeq" id="WP_002736078.1">
    <property type="nucleotide sequence ID" value="NZ_ANKQ01000002.1"/>
</dbReference>
<sequence>MKILHISLTPQGSDYVSLRYFWDNPNQYEERRLPLAEIKDLGNQAETNYYTRIPVDYAITGQKLYHWLDGNNRLLANALKESQQQGLIIAIAADKGLAHLPWELLHDGQCFLVEKQPPIIPIRWVSNSQSIVIVTQPKNRALNVLFMATSPLDVEPELDYEAEEGQILEATKRTPANLRVEESGCLTELSYVVGEYEKNYFDIFHLTGHATHQNEKPCFLTEDEYGCLVYSNTSEIATALRYPLPPLIFLSGCRTGYASDGVVPSMAEELLNLGATAVLGWGQNVRDKDATEAASRLYWELSQGETVAKAIASTYQSLIKQNARDWHKLRLYISNTLPQALVTPLRTKGRKQLPKPTTTLEFRDDENRLRVASREEFVGRRRQLQNCLRTLKTDYNKVGVLIHGMGGWGKSSIASRMWDRLPDYEKILWWRQIDESNLIKALRELLCK</sequence>
<dbReference type="Proteomes" id="UP000010932">
    <property type="component" value="Unassembled WGS sequence"/>
</dbReference>
<gene>
    <name evidence="2" type="ORF">O53_2569</name>
</gene>
<dbReference type="SUPFAM" id="SSF52540">
    <property type="entry name" value="P-loop containing nucleoside triphosphate hydrolases"/>
    <property type="match status" value="1"/>
</dbReference>
<dbReference type="InterPro" id="IPR027417">
    <property type="entry name" value="P-loop_NTPase"/>
</dbReference>
<organism evidence="2 3">
    <name type="scientific">Microcystis aeruginosa TAIHU98</name>
    <dbReference type="NCBI Taxonomy" id="1134457"/>
    <lineage>
        <taxon>Bacteria</taxon>
        <taxon>Bacillati</taxon>
        <taxon>Cyanobacteriota</taxon>
        <taxon>Cyanophyceae</taxon>
        <taxon>Oscillatoriophycideae</taxon>
        <taxon>Chroococcales</taxon>
        <taxon>Microcystaceae</taxon>
        <taxon>Microcystis</taxon>
    </lineage>
</organism>
<protein>
    <recommendedName>
        <fullName evidence="1">CHAT domain-containing protein</fullName>
    </recommendedName>
</protein>
<dbReference type="AlphaFoldDB" id="L7E633"/>
<reference evidence="2 3" key="1">
    <citation type="journal article" date="2013" name="Genome Announc.">
        <title>Whole-Genome Sequence of Microcystis aeruginosa TAIHU98, a Nontoxic Bloom-Forming Strain Isolated from Taihu Lake, China.</title>
        <authorList>
            <person name="Yang C."/>
            <person name="Zhang W."/>
            <person name="Ren M."/>
            <person name="Song L."/>
            <person name="Li T."/>
            <person name="Zhao J."/>
        </authorList>
    </citation>
    <scope>NUCLEOTIDE SEQUENCE [LARGE SCALE GENOMIC DNA]</scope>
    <source>
        <strain evidence="2 3">TAIHU98</strain>
    </source>
</reference>
<dbReference type="EMBL" id="ANKQ01000002">
    <property type="protein sequence ID" value="ELP53762.1"/>
    <property type="molecule type" value="Genomic_DNA"/>
</dbReference>
<proteinExistence type="predicted"/>
<name>L7E633_MICAE</name>
<evidence type="ECO:0000313" key="2">
    <source>
        <dbReference type="EMBL" id="ELP53762.1"/>
    </source>
</evidence>
<evidence type="ECO:0000259" key="1">
    <source>
        <dbReference type="Pfam" id="PF12770"/>
    </source>
</evidence>
<feature type="domain" description="CHAT" evidence="1">
    <location>
        <begin position="60"/>
        <end position="325"/>
    </location>
</feature>
<comment type="caution">
    <text evidence="2">The sequence shown here is derived from an EMBL/GenBank/DDBJ whole genome shotgun (WGS) entry which is preliminary data.</text>
</comment>
<accession>L7E633</accession>
<dbReference type="PATRIC" id="fig|1134457.3.peg.2902"/>
<dbReference type="InterPro" id="IPR024983">
    <property type="entry name" value="CHAT_dom"/>
</dbReference>
<dbReference type="Pfam" id="PF12770">
    <property type="entry name" value="CHAT"/>
    <property type="match status" value="1"/>
</dbReference>
<evidence type="ECO:0000313" key="3">
    <source>
        <dbReference type="Proteomes" id="UP000010932"/>
    </source>
</evidence>